<proteinExistence type="predicted"/>
<dbReference type="InterPro" id="IPR026444">
    <property type="entry name" value="Secre_tail"/>
</dbReference>
<feature type="domain" description="Right handed beta helix" evidence="1">
    <location>
        <begin position="487"/>
        <end position="624"/>
    </location>
</feature>
<dbReference type="InterPro" id="IPR012334">
    <property type="entry name" value="Pectin_lyas_fold"/>
</dbReference>
<dbReference type="SUPFAM" id="SSF51126">
    <property type="entry name" value="Pectin lyase-like"/>
    <property type="match status" value="2"/>
</dbReference>
<dbReference type="Pfam" id="PF13229">
    <property type="entry name" value="Beta_helix"/>
    <property type="match status" value="1"/>
</dbReference>
<feature type="domain" description="Secretion system C-terminal sorting" evidence="2">
    <location>
        <begin position="983"/>
        <end position="1049"/>
    </location>
</feature>
<dbReference type="InterPro" id="IPR039448">
    <property type="entry name" value="Beta_helix"/>
</dbReference>
<keyword evidence="4" id="KW-1185">Reference proteome</keyword>
<dbReference type="RefSeq" id="WP_215231591.1">
    <property type="nucleotide sequence ID" value="NZ_CAJRAU010000001.1"/>
</dbReference>
<evidence type="ECO:0000313" key="4">
    <source>
        <dbReference type="Proteomes" id="UP000679725"/>
    </source>
</evidence>
<name>A0ABM8UIU5_9BACT</name>
<protein>
    <recommendedName>
        <fullName evidence="5">Secretion system C-terminal sorting domain-containing protein</fullName>
    </recommendedName>
</protein>
<comment type="caution">
    <text evidence="3">The sequence shown here is derived from an EMBL/GenBank/DDBJ whole genome shotgun (WGS) entry which is preliminary data.</text>
</comment>
<accession>A0ABM8UIU5</accession>
<dbReference type="EMBL" id="CAJRAU010000001">
    <property type="protein sequence ID" value="CAG5067412.1"/>
    <property type="molecule type" value="Genomic_DNA"/>
</dbReference>
<dbReference type="Proteomes" id="UP000679725">
    <property type="component" value="Unassembled WGS sequence"/>
</dbReference>
<dbReference type="InterPro" id="IPR059226">
    <property type="entry name" value="Choice_anch_Q_dom"/>
</dbReference>
<dbReference type="SMART" id="SM00710">
    <property type="entry name" value="PbH1"/>
    <property type="match status" value="5"/>
</dbReference>
<evidence type="ECO:0000259" key="1">
    <source>
        <dbReference type="Pfam" id="PF13229"/>
    </source>
</evidence>
<dbReference type="Pfam" id="PF18962">
    <property type="entry name" value="Por_Secre_tail"/>
    <property type="match status" value="1"/>
</dbReference>
<evidence type="ECO:0008006" key="5">
    <source>
        <dbReference type="Google" id="ProtNLM"/>
    </source>
</evidence>
<gene>
    <name evidence="3" type="ORF">DYBT9623_00133</name>
</gene>
<dbReference type="NCBIfam" id="NF041518">
    <property type="entry name" value="choice_anch_Q"/>
    <property type="match status" value="1"/>
</dbReference>
<sequence length="1052" mass="111644">MHSNLLYATSANSLLPARLITFTRLSILFFFFIFSATAFAQGNTWYVTESGGFPQDDGFSWAEASSDLQAIIYKSAPGDQIWVAGGTYRISQFAPGLELKEGVKIYGGFAGNEETLQQRDLRSGENQSVITGEGTHQYTIANVNPNTTGGLTTATVLDGFTITGGTNAGIINYNSSATFSNLNVVGNGSQQGGGVLNNKSASIFVNVTVASNTGAGIGNLESSTRFINCAIINNTSQFGGIFSSKSSTVLINCTVAGANQGGGIANDFESSAKIYNCIVKGTQGGTNGPSATFDIRNSIVDLPPPVFLEMPTQLNIDPLFVDPANGDYRLQPCSPAINTGSNTYYAGGQTPDISAITEDITGQSRFFDNGTVDKGAYEYQDSVEERVPGVWFVRAGATGTGSSWACASGNLQNAINSAASGEQVWVAGGTYLPQPNMPFIMKEGVKIYGGFAGAEVRLADRNLSLTANKSTLNSTGDFVVSNSKLTSAAVLDGFTISGSRIGIANSESSPMLVNLVVTGNGAVGVGNLNSSPTMINCVIAKNTGSNTIVAGVSNSSSSPVLINCTIADNRTATTGGLDLGGGILNNNSSSPKIRNTIIYGNDYGIFSDGTSTSTVEYSIVQLNPTQPGETPTGSVNPLFRDAGAGDYRLQACSPGVNTGFNYFQNGQTPNLTGFTTDLAGETRVREHIVDMGAYEFSEAFRGLASNLTDVSVNITREMVVTANNDACRLVAYLLPNGAAPVSGPVNARVWVADNQPAEFLKRRYQIMPENNALNATARVKLYFTQQEFTDYNEVNEIKLPLNAADAENFKANLRIEKRSGISMDGSGLPSSYTGSISTFKPSQANGSVEWNPVGQYWEVTFDVTGFSGFFVKTKETALPLNLISFTATKESGSNLLKWNTTSEVNTDNFEIQRSSNAKSFLTIATVNAKGSGDHQYSYIDQASGERTSYYRLKMNDRAANRMDGAYSYSKIISVNGDADFAAVYPNPAGVEITFRAGNALLKTNATLHDISGRKLQTILISNSKQQLNISSLASGIYVLKFADGTAETFVKQ</sequence>
<evidence type="ECO:0000259" key="2">
    <source>
        <dbReference type="Pfam" id="PF18962"/>
    </source>
</evidence>
<dbReference type="NCBIfam" id="TIGR04183">
    <property type="entry name" value="Por_Secre_tail"/>
    <property type="match status" value="1"/>
</dbReference>
<dbReference type="InterPro" id="IPR006626">
    <property type="entry name" value="PbH1"/>
</dbReference>
<dbReference type="InterPro" id="IPR011050">
    <property type="entry name" value="Pectin_lyase_fold/virulence"/>
</dbReference>
<reference evidence="3 4" key="1">
    <citation type="submission" date="2021-04" db="EMBL/GenBank/DDBJ databases">
        <authorList>
            <person name="Rodrigo-Torres L."/>
            <person name="Arahal R. D."/>
            <person name="Lucena T."/>
        </authorList>
    </citation>
    <scope>NUCLEOTIDE SEQUENCE [LARGE SCALE GENOMIC DNA]</scope>
    <source>
        <strain evidence="3 4">CECT 9623</strain>
    </source>
</reference>
<dbReference type="Gene3D" id="2.160.20.10">
    <property type="entry name" value="Single-stranded right-handed beta-helix, Pectin lyase-like"/>
    <property type="match status" value="2"/>
</dbReference>
<evidence type="ECO:0000313" key="3">
    <source>
        <dbReference type="EMBL" id="CAG5067412.1"/>
    </source>
</evidence>
<organism evidence="3 4">
    <name type="scientific">Dyadobacter linearis</name>
    <dbReference type="NCBI Taxonomy" id="2823330"/>
    <lineage>
        <taxon>Bacteria</taxon>
        <taxon>Pseudomonadati</taxon>
        <taxon>Bacteroidota</taxon>
        <taxon>Cytophagia</taxon>
        <taxon>Cytophagales</taxon>
        <taxon>Spirosomataceae</taxon>
        <taxon>Dyadobacter</taxon>
    </lineage>
</organism>